<feature type="compositionally biased region" description="Basic and acidic residues" evidence="11">
    <location>
        <begin position="1299"/>
        <end position="1310"/>
    </location>
</feature>
<feature type="compositionally biased region" description="Basic and acidic residues" evidence="11">
    <location>
        <begin position="1209"/>
        <end position="1218"/>
    </location>
</feature>
<dbReference type="GO" id="GO:0003676">
    <property type="term" value="F:nucleic acid binding"/>
    <property type="evidence" value="ECO:0007669"/>
    <property type="project" value="InterPro"/>
</dbReference>
<dbReference type="PROSITE" id="PS51194">
    <property type="entry name" value="HELICASE_CTER"/>
    <property type="match status" value="1"/>
</dbReference>
<dbReference type="Pfam" id="PF00271">
    <property type="entry name" value="Helicase_C"/>
    <property type="match status" value="1"/>
</dbReference>
<keyword evidence="4" id="KW-0347">Helicase</keyword>
<dbReference type="SMART" id="SM00973">
    <property type="entry name" value="Sec63"/>
    <property type="match status" value="1"/>
</dbReference>
<comment type="similarity">
    <text evidence="1">Belongs to the helicase family. SKI2 subfamily.</text>
</comment>
<dbReference type="SMART" id="SM00490">
    <property type="entry name" value="HELICc"/>
    <property type="match status" value="1"/>
</dbReference>
<feature type="compositionally biased region" description="Polar residues" evidence="11">
    <location>
        <begin position="1222"/>
        <end position="1240"/>
    </location>
</feature>
<dbReference type="FunFam" id="1.10.10.10:FF:000012">
    <property type="entry name" value="U5 small nuclear ribonucleoprotein helicase"/>
    <property type="match status" value="1"/>
</dbReference>
<dbReference type="InterPro" id="IPR001650">
    <property type="entry name" value="Helicase_C-like"/>
</dbReference>
<comment type="catalytic activity">
    <reaction evidence="8">
        <text>Couples ATP hydrolysis with the unwinding of duplex DNA by translocating in the 3'-5' direction.</text>
        <dbReference type="EC" id="5.6.2.4"/>
    </reaction>
</comment>
<dbReference type="GO" id="GO:0005524">
    <property type="term" value="F:ATP binding"/>
    <property type="evidence" value="ECO:0007669"/>
    <property type="project" value="UniProtKB-KW"/>
</dbReference>
<evidence type="ECO:0000256" key="9">
    <source>
        <dbReference type="ARBA" id="ARBA00034808"/>
    </source>
</evidence>
<dbReference type="GO" id="GO:0043138">
    <property type="term" value="F:3'-5' DNA helicase activity"/>
    <property type="evidence" value="ECO:0007669"/>
    <property type="project" value="UniProtKB-EC"/>
</dbReference>
<keyword evidence="5" id="KW-0067">ATP-binding</keyword>
<dbReference type="InterPro" id="IPR052247">
    <property type="entry name" value="Meiotic_Crossover_Helicase"/>
</dbReference>
<feature type="domain" description="Helicase ATP-binding" evidence="12">
    <location>
        <begin position="276"/>
        <end position="450"/>
    </location>
</feature>
<feature type="domain" description="Helicase C-terminal" evidence="13">
    <location>
        <begin position="490"/>
        <end position="681"/>
    </location>
</feature>
<comment type="caution">
    <text evidence="14">The sequence shown here is derived from an EMBL/GenBank/DDBJ whole genome shotgun (WGS) entry which is preliminary data.</text>
</comment>
<dbReference type="GO" id="GO:0007131">
    <property type="term" value="P:reciprocal meiotic recombination"/>
    <property type="evidence" value="ECO:0007669"/>
    <property type="project" value="UniProtKB-ARBA"/>
</dbReference>
<dbReference type="Pfam" id="PF02889">
    <property type="entry name" value="Sec63"/>
    <property type="match status" value="1"/>
</dbReference>
<reference evidence="14 15" key="1">
    <citation type="submission" date="2017-03" db="EMBL/GenBank/DDBJ databases">
        <title>Genomes of endolithic fungi from Antarctica.</title>
        <authorList>
            <person name="Coleine C."/>
            <person name="Masonjones S."/>
            <person name="Stajich J.E."/>
        </authorList>
    </citation>
    <scope>NUCLEOTIDE SEQUENCE [LARGE SCALE GENOMIC DNA]</scope>
    <source>
        <strain evidence="14 15">CCFEE 6315</strain>
    </source>
</reference>
<dbReference type="SMART" id="SM00487">
    <property type="entry name" value="DEXDc"/>
    <property type="match status" value="1"/>
</dbReference>
<dbReference type="PROSITE" id="PS51192">
    <property type="entry name" value="HELICASE_ATP_BIND_1"/>
    <property type="match status" value="1"/>
</dbReference>
<evidence type="ECO:0000256" key="8">
    <source>
        <dbReference type="ARBA" id="ARBA00034617"/>
    </source>
</evidence>
<dbReference type="Proteomes" id="UP000308549">
    <property type="component" value="Unassembled WGS sequence"/>
</dbReference>
<keyword evidence="3" id="KW-0378">Hydrolase</keyword>
<evidence type="ECO:0000256" key="4">
    <source>
        <dbReference type="ARBA" id="ARBA00022806"/>
    </source>
</evidence>
<protein>
    <recommendedName>
        <fullName evidence="9">DNA 3'-5' helicase</fullName>
        <ecNumber evidence="9">5.6.2.4</ecNumber>
    </recommendedName>
</protein>
<dbReference type="InterPro" id="IPR036390">
    <property type="entry name" value="WH_DNA-bd_sf"/>
</dbReference>
<dbReference type="Gene3D" id="3.40.50.300">
    <property type="entry name" value="P-loop containing nucleotide triphosphate hydrolases"/>
    <property type="match status" value="2"/>
</dbReference>
<feature type="compositionally biased region" description="Basic and acidic residues" evidence="11">
    <location>
        <begin position="162"/>
        <end position="172"/>
    </location>
</feature>
<dbReference type="Gene3D" id="1.10.10.10">
    <property type="entry name" value="Winged helix-like DNA-binding domain superfamily/Winged helix DNA-binding domain"/>
    <property type="match status" value="1"/>
</dbReference>
<dbReference type="GO" id="GO:0016787">
    <property type="term" value="F:hydrolase activity"/>
    <property type="evidence" value="ECO:0007669"/>
    <property type="project" value="UniProtKB-KW"/>
</dbReference>
<dbReference type="PANTHER" id="PTHR47835">
    <property type="entry name" value="HFM1, ATP DEPENDENT DNA HELICASE HOMOLOG"/>
    <property type="match status" value="1"/>
</dbReference>
<evidence type="ECO:0000256" key="2">
    <source>
        <dbReference type="ARBA" id="ARBA00022741"/>
    </source>
</evidence>
<evidence type="ECO:0000259" key="12">
    <source>
        <dbReference type="PROSITE" id="PS51192"/>
    </source>
</evidence>
<evidence type="ECO:0000256" key="3">
    <source>
        <dbReference type="ARBA" id="ARBA00022801"/>
    </source>
</evidence>
<dbReference type="SUPFAM" id="SSF52540">
    <property type="entry name" value="P-loop containing nucleoside triphosphate hydrolases"/>
    <property type="match status" value="1"/>
</dbReference>
<dbReference type="InterPro" id="IPR027417">
    <property type="entry name" value="P-loop_NTPase"/>
</dbReference>
<accession>A0A4U0UF55</accession>
<dbReference type="Gene3D" id="1.10.3380.10">
    <property type="entry name" value="Sec63 N-terminal domain-like domain"/>
    <property type="match status" value="1"/>
</dbReference>
<evidence type="ECO:0000256" key="1">
    <source>
        <dbReference type="ARBA" id="ARBA00010140"/>
    </source>
</evidence>
<feature type="region of interest" description="Disordered" evidence="11">
    <location>
        <begin position="1194"/>
        <end position="1357"/>
    </location>
</feature>
<dbReference type="OrthoDB" id="5575at2759"/>
<dbReference type="InterPro" id="IPR057842">
    <property type="entry name" value="WH_MER3"/>
</dbReference>
<proteinExistence type="inferred from homology"/>
<keyword evidence="6" id="KW-0413">Isomerase</keyword>
<dbReference type="SUPFAM" id="SSF46785">
    <property type="entry name" value="Winged helix' DNA-binding domain"/>
    <property type="match status" value="1"/>
</dbReference>
<organism evidence="14 15">
    <name type="scientific">Salinomyces thailandicus</name>
    <dbReference type="NCBI Taxonomy" id="706561"/>
    <lineage>
        <taxon>Eukaryota</taxon>
        <taxon>Fungi</taxon>
        <taxon>Dikarya</taxon>
        <taxon>Ascomycota</taxon>
        <taxon>Pezizomycotina</taxon>
        <taxon>Dothideomycetes</taxon>
        <taxon>Dothideomycetidae</taxon>
        <taxon>Mycosphaerellales</taxon>
        <taxon>Teratosphaeriaceae</taxon>
        <taxon>Salinomyces</taxon>
    </lineage>
</organism>
<evidence type="ECO:0000256" key="11">
    <source>
        <dbReference type="SAM" id="MobiDB-lite"/>
    </source>
</evidence>
<dbReference type="InterPro" id="IPR036388">
    <property type="entry name" value="WH-like_DNA-bd_sf"/>
</dbReference>
<dbReference type="InterPro" id="IPR011545">
    <property type="entry name" value="DEAD/DEAH_box_helicase_dom"/>
</dbReference>
<evidence type="ECO:0000256" key="7">
    <source>
        <dbReference type="ARBA" id="ARBA00023254"/>
    </source>
</evidence>
<gene>
    <name evidence="14" type="ORF">B0A50_00161</name>
</gene>
<dbReference type="InterPro" id="IPR004179">
    <property type="entry name" value="Sec63-dom"/>
</dbReference>
<evidence type="ECO:0000256" key="5">
    <source>
        <dbReference type="ARBA" id="ARBA00022840"/>
    </source>
</evidence>
<dbReference type="PANTHER" id="PTHR47835:SF3">
    <property type="entry name" value="HELICASE FOR MEIOSIS 1"/>
    <property type="match status" value="1"/>
</dbReference>
<dbReference type="EC" id="5.6.2.4" evidence="9"/>
<evidence type="ECO:0000256" key="6">
    <source>
        <dbReference type="ARBA" id="ARBA00023235"/>
    </source>
</evidence>
<evidence type="ECO:0000256" key="10">
    <source>
        <dbReference type="ARBA" id="ARBA00048988"/>
    </source>
</evidence>
<dbReference type="CDD" id="cd18795">
    <property type="entry name" value="SF2_C_Ski2"/>
    <property type="match status" value="1"/>
</dbReference>
<dbReference type="FunFam" id="1.10.3380.10:FF:000012">
    <property type="entry name" value="DEAD/DEAH box DNA helicase"/>
    <property type="match status" value="1"/>
</dbReference>
<dbReference type="Pfam" id="PF23445">
    <property type="entry name" value="WHD_SNRNP200"/>
    <property type="match status" value="1"/>
</dbReference>
<dbReference type="InterPro" id="IPR014001">
    <property type="entry name" value="Helicase_ATP-bd"/>
</dbReference>
<dbReference type="FunFam" id="3.40.50.300:FF:001076">
    <property type="entry name" value="ATP-dependent DNA helicase MER3"/>
    <property type="match status" value="1"/>
</dbReference>
<evidence type="ECO:0000259" key="13">
    <source>
        <dbReference type="PROSITE" id="PS51194"/>
    </source>
</evidence>
<feature type="region of interest" description="Disordered" evidence="11">
    <location>
        <begin position="1083"/>
        <end position="1109"/>
    </location>
</feature>
<comment type="catalytic activity">
    <reaction evidence="10">
        <text>ATP + H2O = ADP + phosphate + H(+)</text>
        <dbReference type="Rhea" id="RHEA:13065"/>
        <dbReference type="ChEBI" id="CHEBI:15377"/>
        <dbReference type="ChEBI" id="CHEBI:15378"/>
        <dbReference type="ChEBI" id="CHEBI:30616"/>
        <dbReference type="ChEBI" id="CHEBI:43474"/>
        <dbReference type="ChEBI" id="CHEBI:456216"/>
        <dbReference type="EC" id="5.6.2.4"/>
    </reaction>
</comment>
<keyword evidence="7" id="KW-0469">Meiosis</keyword>
<dbReference type="Pfam" id="PF00270">
    <property type="entry name" value="DEAD"/>
    <property type="match status" value="1"/>
</dbReference>
<keyword evidence="15" id="KW-1185">Reference proteome</keyword>
<evidence type="ECO:0000313" key="15">
    <source>
        <dbReference type="Proteomes" id="UP000308549"/>
    </source>
</evidence>
<dbReference type="SUPFAM" id="SSF158702">
    <property type="entry name" value="Sec63 N-terminal domain-like"/>
    <property type="match status" value="1"/>
</dbReference>
<dbReference type="EMBL" id="NAJL01000001">
    <property type="protein sequence ID" value="TKA34181.1"/>
    <property type="molecule type" value="Genomic_DNA"/>
</dbReference>
<feature type="region of interest" description="Disordered" evidence="11">
    <location>
        <begin position="144"/>
        <end position="232"/>
    </location>
</feature>
<feature type="compositionally biased region" description="Basic and acidic residues" evidence="11">
    <location>
        <begin position="1241"/>
        <end position="1264"/>
    </location>
</feature>
<keyword evidence="2" id="KW-0547">Nucleotide-binding</keyword>
<name>A0A4U0UF55_9PEZI</name>
<evidence type="ECO:0000313" key="14">
    <source>
        <dbReference type="EMBL" id="TKA34181.1"/>
    </source>
</evidence>
<feature type="compositionally biased region" description="Basic and acidic residues" evidence="11">
    <location>
        <begin position="1332"/>
        <end position="1350"/>
    </location>
</feature>
<sequence length="1532" mass="170146">MDQLIFDRLDQLERGARIEPRSARNERYDSSAEYLAYNGQGYAHGDEYRLPHTESVSQPAMLDSFGEEPSGDGQRNYRLHAGEQPVRRSDRGIYYGEAPLNRPRLPTVPDEIQALLPVRRGEGRGASGFDLPRFALDAAHHNASDSSLYDRPVPSSPTFEASQRRPGEHEYASTRNRHHPHRAAMESFRHPGHRTVTSRLLQEEEEHQMSSSSPDRSATFRPDYLASGPIAKSKNSGTGLPIVQGISLVSTHQIPDRFRSIFPFPLFNAVQSKSFATIYQTNDNFVLSAPTGSGKTAVLELAVCRLINGFANGSFKIIYQAPTKSLCSERQRDWQSKFGPLDLQCAELTGDSDHAQLRNVQHATIIITTPEKWDSMTRKWKDHQKLMQMVKLFLIDEVHMLKDDRGATLEAVVSRMKSVGSNVRFVALSATVPNSGDIAKWLGKDDVNAHLPATRERFGEEFRPVRLQKHVIGYQSNSNDFAFEKLLSTKLPEVIAKWSQRKPMMVFCFTRSACVETAKTLANWWATKGPRDRYWGGPKRMTRVSDKDLRDTIPSGVAFHHAGLQIQDRAAVEKGYLEGDIKVICCTSTLAVGVNLPCHMVIIKNTVAYQNATAGGCKEYSDIEVMQMLGRAGRPQFDDSAVAVIMTRPQRVQQYEKMISGQELLESCLHRNLIDHLNAEIGLGTITSASSAKNWLKGTFLYVRLKEHPEHYKLEGDAPGRNLDERLENICSKGIALLEESDLVRSIPKLQCTEFGDAMARYYLQFDTMRVFLALPPQAKISEILSAVSQAAEFRDIRFRAGEKSTYKDLNKNSSVKFSIPVNLDAPAHKVSLIIQSVLGAIELPTDDGKQRIEYSSCKASIFQHVHRLVRCIVDCQLYLDDAVATRNALMLARSLGAQVWDDSPLHMKQLESVGLVYVRKLAVAGIKSVEDIENAEPRRLEHILTRNPPYGAQLQSKAKAFPKLRISLKMVGDASLKKGEHVTIRIKADIGFLNEKVPETFQKRPVYVCMLAEVSDGRKMHFARISAKKLNNGQDVLFSANMTNANQTIRVYVMCDEIAGTSRSAILKPDISGVSFPPQTATQIGQQRLARAPNTTKDRTHASAPTAPAVADEFIDAALDDTDLVLAEDDGFVDIDEVDAKDKTGTSLPKKRKATAAIDHDDGWIPRQLPNGKWACNHVCKKKTECKHLCCREGLDKKPNHPKPKQQKTQEADEIPHARQTHLSAGSKKNASLVTSSKSLGDKTHSGRKLVESSERQSLDRLHNSGKGSTPKIPMLGVTASTTPKCAVPGQQKLSFLDTRRGMGDRPLESDYGNQSWDISDLPDPAALFDTRPDDHMSSPRKETNHPQDDGTDNAAYDIGMENELEQHLDERYGDGHIDLSSYTGDFVSDRQAGDDRLARFQNVTMSGAFSDVKGSGGLFVSDNAGSAGHGLPGELATDHERVGEPKRLLTHKETSTLLAAPTKQSTSSRTCPNQLPPGVNIVQPGVENAFRSAAFEDTAKEVEQSQPSSEDELKKWFEAEFGTERFNLTD</sequence>